<reference evidence="1" key="1">
    <citation type="submission" date="2018-11" db="EMBL/GenBank/DDBJ databases">
        <title>The sequence and de novo assembly of Larimichthys crocea genome using PacBio and Hi-C technologies.</title>
        <authorList>
            <person name="Xu P."/>
            <person name="Chen B."/>
            <person name="Zhou Z."/>
            <person name="Ke Q."/>
            <person name="Wu Y."/>
            <person name="Bai H."/>
            <person name="Pu F."/>
        </authorList>
    </citation>
    <scope>NUCLEOTIDE SEQUENCE</scope>
    <source>
        <tissue evidence="1">Muscle</tissue>
    </source>
</reference>
<dbReference type="EMBL" id="CM011694">
    <property type="protein sequence ID" value="TMS04714.1"/>
    <property type="molecule type" value="Genomic_DNA"/>
</dbReference>
<accession>A0ACD3QDQ5</accession>
<protein>
    <submittedName>
        <fullName evidence="1">Uncharacterized protein</fullName>
    </submittedName>
</protein>
<proteinExistence type="predicted"/>
<sequence length="677" mass="76231">MASAQPGVHALKLQPPAVSHTLRNGSNFIKWDEDLSTVTPVTLHVDAHGFYLYWTDQNKETELLDLTLVKDVRTGRSTKTPKEAKLRELLDVGNLVGRLENRMVTVVTASDLVNVNQLNFIASQEDEAKFAGSSSVDVWESELSYSLCFRYVKLTLQPNAEGRIPVKNIVRLFSSDRKRVENALENCRLPYSRGDSIKLEDFTLEVYKSFLDSLCPRPELSNIFKQEGADNGALSVDQMTEFINNKQRDPRLNEILYPPLRPAQTNALMERYQHDQAQLKQAGQLAGSSSVEMYRQVLLAGCRCVELDVWKGRTAEEEPVITHGFTMTSEISFKEVIEAIAECAFKTSPFPVILSFENHVDSPQELMGKILIKNKKSHKPSNNTDTKRLTDQPANQSNDPVSPSNNTGGKDTKTRRTKKSMRNVLSCESLYVGARQHESGPAAVKLCSGFYSRQLEAESEEDDDDEDDDGKKAARLHMQLQNKLDSATSFVDAGNAYKKADPQEAINCLNQAIDIYTDMGRFTIAAKHHITIAEVYESELVDIEKAIAHYEQAADYYKGEESNSSANKCLLKVGHYSAQLEQYQKAIEIYEQVAMSTMDNPLLKYNAKEYFFKASLCHFIVDELNAKKLLEAHEEQNSEAFTEAVKEFDSVSRLDQWLTTMLLRIKKTIQGDAGDLK</sequence>
<comment type="caution">
    <text evidence="1">The sequence shown here is derived from an EMBL/GenBank/DDBJ whole genome shotgun (WGS) entry which is preliminary data.</text>
</comment>
<organism evidence="1 2">
    <name type="scientific">Larimichthys crocea</name>
    <name type="common">Large yellow croaker</name>
    <name type="synonym">Pseudosciaena crocea</name>
    <dbReference type="NCBI Taxonomy" id="215358"/>
    <lineage>
        <taxon>Eukaryota</taxon>
        <taxon>Metazoa</taxon>
        <taxon>Chordata</taxon>
        <taxon>Craniata</taxon>
        <taxon>Vertebrata</taxon>
        <taxon>Euteleostomi</taxon>
        <taxon>Actinopterygii</taxon>
        <taxon>Neopterygii</taxon>
        <taxon>Teleostei</taxon>
        <taxon>Neoteleostei</taxon>
        <taxon>Acanthomorphata</taxon>
        <taxon>Eupercaria</taxon>
        <taxon>Sciaenidae</taxon>
        <taxon>Larimichthys</taxon>
    </lineage>
</organism>
<name>A0ACD3QDQ5_LARCR</name>
<keyword evidence="2" id="KW-1185">Reference proteome</keyword>
<evidence type="ECO:0000313" key="2">
    <source>
        <dbReference type="Proteomes" id="UP000793456"/>
    </source>
</evidence>
<gene>
    <name evidence="1" type="ORF">E3U43_009871</name>
</gene>
<dbReference type="Proteomes" id="UP000793456">
    <property type="component" value="Chromosome XXI"/>
</dbReference>
<evidence type="ECO:0000313" key="1">
    <source>
        <dbReference type="EMBL" id="TMS04714.1"/>
    </source>
</evidence>